<proteinExistence type="predicted"/>
<evidence type="ECO:0000313" key="2">
    <source>
        <dbReference type="EMBL" id="KLO05133.1"/>
    </source>
</evidence>
<protein>
    <submittedName>
        <fullName evidence="2">Uncharacterized protein</fullName>
    </submittedName>
</protein>
<sequence length="402" mass="45352">MSLHHVGMPSRRRNEGEGVGQSSKERMARARYIATASKEDTPGKREDSTNEGRDGTARALSNRSTCDDELRRAPVFEWHLQPWRQANVVSNHQTPLSRSSKTQRKDYLTPLACSHAGPPGAARRASIHPYIEEGACDEWNGGRRVLATGRSREFYLCLAGGTKVSIVASSIHELFDLQIVLVRRVILLSFRWLPSFNRHRSSGADLHLHRRFGQRNDGGEVSIVATRSGLSRFLETNLQYNKKNSRRSSFVELLGGIACNLKMSGTPSRVNKDRLPQATNVGTGHSLPLSARTRTLKAHRPVQLPKFTLRICLHHRSNGCKRRQDLRSFANTNIYRRNRGLATTSIYCSLDVVYYFALKFPGLTASAAKAIRRHRYRCPPARRTPAPNTFYFPHEDPAMTLR</sequence>
<gene>
    <name evidence="2" type="ORF">SCHPADRAFT_896501</name>
</gene>
<dbReference type="AlphaFoldDB" id="A0A0H2R6L7"/>
<keyword evidence="3" id="KW-1185">Reference proteome</keyword>
<organism evidence="2 3">
    <name type="scientific">Schizopora paradoxa</name>
    <dbReference type="NCBI Taxonomy" id="27342"/>
    <lineage>
        <taxon>Eukaryota</taxon>
        <taxon>Fungi</taxon>
        <taxon>Dikarya</taxon>
        <taxon>Basidiomycota</taxon>
        <taxon>Agaricomycotina</taxon>
        <taxon>Agaricomycetes</taxon>
        <taxon>Hymenochaetales</taxon>
        <taxon>Schizoporaceae</taxon>
        <taxon>Schizopora</taxon>
    </lineage>
</organism>
<accession>A0A0H2R6L7</accession>
<feature type="region of interest" description="Disordered" evidence="1">
    <location>
        <begin position="1"/>
        <end position="66"/>
    </location>
</feature>
<feature type="compositionally biased region" description="Basic and acidic residues" evidence="1">
    <location>
        <begin position="37"/>
        <end position="56"/>
    </location>
</feature>
<dbReference type="Proteomes" id="UP000053477">
    <property type="component" value="Unassembled WGS sequence"/>
</dbReference>
<evidence type="ECO:0000256" key="1">
    <source>
        <dbReference type="SAM" id="MobiDB-lite"/>
    </source>
</evidence>
<evidence type="ECO:0000313" key="3">
    <source>
        <dbReference type="Proteomes" id="UP000053477"/>
    </source>
</evidence>
<name>A0A0H2R6L7_9AGAM</name>
<dbReference type="EMBL" id="KQ086357">
    <property type="protein sequence ID" value="KLO05133.1"/>
    <property type="molecule type" value="Genomic_DNA"/>
</dbReference>
<reference evidence="2 3" key="1">
    <citation type="submission" date="2015-04" db="EMBL/GenBank/DDBJ databases">
        <title>Complete genome sequence of Schizopora paradoxa KUC8140, a cosmopolitan wood degrader in East Asia.</title>
        <authorList>
            <consortium name="DOE Joint Genome Institute"/>
            <person name="Min B."/>
            <person name="Park H."/>
            <person name="Jang Y."/>
            <person name="Kim J.-J."/>
            <person name="Kim K.H."/>
            <person name="Pangilinan J."/>
            <person name="Lipzen A."/>
            <person name="Riley R."/>
            <person name="Grigoriev I.V."/>
            <person name="Spatafora J.W."/>
            <person name="Choi I.-G."/>
        </authorList>
    </citation>
    <scope>NUCLEOTIDE SEQUENCE [LARGE SCALE GENOMIC DNA]</scope>
    <source>
        <strain evidence="2 3">KUC8140</strain>
    </source>
</reference>
<dbReference type="InParanoid" id="A0A0H2R6L7"/>